<comment type="subunit">
    <text evidence="3 15">Tetramer of two alpha and two beta subunits.</text>
</comment>
<dbReference type="Pfam" id="PF01588">
    <property type="entry name" value="tRNA_bind"/>
    <property type="match status" value="1"/>
</dbReference>
<dbReference type="GO" id="GO:0004826">
    <property type="term" value="F:phenylalanine-tRNA ligase activity"/>
    <property type="evidence" value="ECO:0007669"/>
    <property type="project" value="UniProtKB-UniRule"/>
</dbReference>
<dbReference type="InterPro" id="IPR045060">
    <property type="entry name" value="Phe-tRNA-ligase_IIc_bsu"/>
</dbReference>
<dbReference type="Gene3D" id="3.30.56.10">
    <property type="match status" value="2"/>
</dbReference>
<dbReference type="RefSeq" id="WP_087463063.1">
    <property type="nucleotide sequence ID" value="NZ_CP021425.1"/>
</dbReference>
<feature type="binding site" evidence="15">
    <location>
        <position position="460"/>
    </location>
    <ligand>
        <name>Mg(2+)</name>
        <dbReference type="ChEBI" id="CHEBI:18420"/>
        <note>shared with alpha subunit</note>
    </ligand>
</feature>
<keyword evidence="5 16" id="KW-0820">tRNA-binding</keyword>
<feature type="binding site" evidence="15">
    <location>
        <position position="454"/>
    </location>
    <ligand>
        <name>Mg(2+)</name>
        <dbReference type="ChEBI" id="CHEBI:18420"/>
        <note>shared with alpha subunit</note>
    </ligand>
</feature>
<dbReference type="SUPFAM" id="SSF46955">
    <property type="entry name" value="Putative DNA-binding domain"/>
    <property type="match status" value="1"/>
</dbReference>
<dbReference type="FunFam" id="3.30.56.10:FF:000002">
    <property type="entry name" value="Phenylalanine--tRNA ligase beta subunit"/>
    <property type="match status" value="1"/>
</dbReference>
<feature type="binding site" evidence="15">
    <location>
        <position position="463"/>
    </location>
    <ligand>
        <name>Mg(2+)</name>
        <dbReference type="ChEBI" id="CHEBI:18420"/>
        <note>shared with alpha subunit</note>
    </ligand>
</feature>
<keyword evidence="6 15" id="KW-0436">Ligase</keyword>
<protein>
    <recommendedName>
        <fullName evidence="15">Phenylalanine--tRNA ligase beta subunit</fullName>
        <ecNumber evidence="15">6.1.1.20</ecNumber>
    </recommendedName>
    <alternativeName>
        <fullName evidence="15">Phenylalanyl-tRNA synthetase beta subunit</fullName>
        <shortName evidence="15">PheRS</shortName>
    </alternativeName>
</protein>
<dbReference type="CDD" id="cd00769">
    <property type="entry name" value="PheRS_beta_core"/>
    <property type="match status" value="1"/>
</dbReference>
<dbReference type="PANTHER" id="PTHR10947:SF0">
    <property type="entry name" value="PHENYLALANINE--TRNA LIGASE BETA SUBUNIT"/>
    <property type="match status" value="1"/>
</dbReference>
<dbReference type="PANTHER" id="PTHR10947">
    <property type="entry name" value="PHENYLALANYL-TRNA SYNTHETASE BETA CHAIN AND LEUCINE-RICH REPEAT-CONTAINING PROTEIN 47"/>
    <property type="match status" value="1"/>
</dbReference>
<sequence>MKFSEQWLREWVNPEINTQELVHQITMAGLEVDGVEQVAAEFQGVVVGLVESVERHPDADKLSVCRVSDGSEQFQVVCGAPNVREGLKVPFAKIGAELPGNFKIKKAKLRGVESCGMLCADSELGMAESSDGLMELNADAPVGVDFRDYLKLNDRIIEVDLTPNRSDCLSIAGLAREVSVLNQMHLSTPEIAPVEAQLQESFDIDVKAPAACPRYIGRIIRNVNVSAESPLWLQEKLRRCGVRSIDPVVDVTNYVMLELGQPMHAFDLNLLEGGIVVRMAEQGEKLVLLDGQEVELNSDTLVIADHKKALAMAGIMGGEGSGVNENTKDILLESAYFDPLAIAGRARSYGLHTDSSHRFERGVDYQLQRRAVDRATALLLEIVGGQPAEIQEIASKADLPRKDLVELRHDKVERLLGTRIKKQEVEEILTRLGLQIEKLTKDGWKVCVPSYRFDISIEVDLVEEIGRVYGYNNLPVTNPVGSLALRESPERVTAVEVIADQLIATGYQEVVTYSFVDPVVQGRLTPQKESIPLANPISSDMSHMRTSLWAGLLKTLSYNQKRQQPRMKLFETGLSFERVAGEIVQTDKLAGLLCGQREVENWCNSKGPYDFFDAKSDLEVLFRKLGGGFEFIKGENPALHPGQCAEIRKNDKTVGFLGALHPSVQKSLDLNGPVYLFELCLDEIVEGKLPKFKEFSKFPEVRRDLAIIVNTDVQYATVESLIAENAGELLTGIRLFDVYQGDNIGSGKKSLAIGITWQHPTRTLNDEEITETFDQVIKVLSDRLDATLRS</sequence>
<dbReference type="SUPFAM" id="SSF56037">
    <property type="entry name" value="PheT/TilS domain"/>
    <property type="match status" value="1"/>
</dbReference>
<dbReference type="Gene3D" id="3.50.40.10">
    <property type="entry name" value="Phenylalanyl-trna Synthetase, Chain B, domain 3"/>
    <property type="match status" value="1"/>
</dbReference>
<keyword evidence="8 15" id="KW-0547">Nucleotide-binding</keyword>
<comment type="similarity">
    <text evidence="2 15">Belongs to the phenylalanyl-tRNA synthetase beta subunit family. Type 1 subfamily.</text>
</comment>
<keyword evidence="12 15" id="KW-0648">Protein biosynthesis</keyword>
<evidence type="ECO:0000259" key="19">
    <source>
        <dbReference type="PROSITE" id="PS51483"/>
    </source>
</evidence>
<dbReference type="InterPro" id="IPR036690">
    <property type="entry name" value="Fdx_antiC-bd_sf"/>
</dbReference>
<dbReference type="GO" id="GO:0009328">
    <property type="term" value="C:phenylalanine-tRNA ligase complex"/>
    <property type="evidence" value="ECO:0007669"/>
    <property type="project" value="TreeGrafter"/>
</dbReference>
<dbReference type="NCBIfam" id="TIGR00472">
    <property type="entry name" value="pheT_bact"/>
    <property type="match status" value="1"/>
</dbReference>
<dbReference type="NCBIfam" id="NF045760">
    <property type="entry name" value="YtpR"/>
    <property type="match status" value="1"/>
</dbReference>
<evidence type="ECO:0000256" key="8">
    <source>
        <dbReference type="ARBA" id="ARBA00022741"/>
    </source>
</evidence>
<feature type="domain" description="FDX-ACB" evidence="18">
    <location>
        <begin position="696"/>
        <end position="789"/>
    </location>
</feature>
<evidence type="ECO:0000256" key="2">
    <source>
        <dbReference type="ARBA" id="ARBA00008653"/>
    </source>
</evidence>
<dbReference type="EC" id="6.1.1.20" evidence="15"/>
<dbReference type="InterPro" id="IPR045864">
    <property type="entry name" value="aa-tRNA-synth_II/BPL/LPL"/>
</dbReference>
<organism evidence="20 21">
    <name type="scientific">Oleiphilus messinensis</name>
    <dbReference type="NCBI Taxonomy" id="141451"/>
    <lineage>
        <taxon>Bacteria</taxon>
        <taxon>Pseudomonadati</taxon>
        <taxon>Pseudomonadota</taxon>
        <taxon>Gammaproteobacteria</taxon>
        <taxon>Oceanospirillales</taxon>
        <taxon>Oleiphilaceae</taxon>
        <taxon>Oleiphilus</taxon>
    </lineage>
</organism>
<dbReference type="SMART" id="SM00874">
    <property type="entry name" value="B5"/>
    <property type="match status" value="1"/>
</dbReference>
<dbReference type="Proteomes" id="UP000196027">
    <property type="component" value="Chromosome"/>
</dbReference>
<keyword evidence="7 15" id="KW-0479">Metal-binding</keyword>
<feature type="domain" description="B5" evidence="19">
    <location>
        <begin position="400"/>
        <end position="476"/>
    </location>
</feature>
<dbReference type="GO" id="GO:0006432">
    <property type="term" value="P:phenylalanyl-tRNA aminoacylation"/>
    <property type="evidence" value="ECO:0007669"/>
    <property type="project" value="UniProtKB-UniRule"/>
</dbReference>
<evidence type="ECO:0000256" key="1">
    <source>
        <dbReference type="ARBA" id="ARBA00004496"/>
    </source>
</evidence>
<proteinExistence type="inferred from homology"/>
<keyword evidence="11 16" id="KW-0694">RNA-binding</keyword>
<dbReference type="SUPFAM" id="SSF54991">
    <property type="entry name" value="Anticodon-binding domain of PheRS"/>
    <property type="match status" value="1"/>
</dbReference>
<keyword evidence="4 15" id="KW-0963">Cytoplasm</keyword>
<keyword evidence="13 15" id="KW-0030">Aminoacyl-tRNA synthetase</keyword>
<keyword evidence="21" id="KW-1185">Reference proteome</keyword>
<evidence type="ECO:0000259" key="17">
    <source>
        <dbReference type="PROSITE" id="PS50886"/>
    </source>
</evidence>
<dbReference type="InterPro" id="IPR005147">
    <property type="entry name" value="tRNA_synthase_B5-dom"/>
</dbReference>
<dbReference type="InterPro" id="IPR002547">
    <property type="entry name" value="tRNA-bd_dom"/>
</dbReference>
<dbReference type="GO" id="GO:0005524">
    <property type="term" value="F:ATP binding"/>
    <property type="evidence" value="ECO:0007669"/>
    <property type="project" value="UniProtKB-UniRule"/>
</dbReference>
<dbReference type="KEGG" id="ome:OLMES_4249"/>
<evidence type="ECO:0000256" key="7">
    <source>
        <dbReference type="ARBA" id="ARBA00022723"/>
    </source>
</evidence>
<evidence type="ECO:0000256" key="13">
    <source>
        <dbReference type="ARBA" id="ARBA00023146"/>
    </source>
</evidence>
<reference evidence="20 21" key="1">
    <citation type="submission" date="2017-05" db="EMBL/GenBank/DDBJ databases">
        <title>Genomic insights into alkan degradation activity of Oleiphilus messinensis.</title>
        <authorList>
            <person name="Kozyavkin S.A."/>
            <person name="Slesarev A.I."/>
            <person name="Golyshin P.N."/>
            <person name="Korzhenkov A."/>
            <person name="Golyshina O.N."/>
            <person name="Toshchakov S.V."/>
        </authorList>
    </citation>
    <scope>NUCLEOTIDE SEQUENCE [LARGE SCALE GENOMIC DNA]</scope>
    <source>
        <strain evidence="20 21">ME102</strain>
    </source>
</reference>
<dbReference type="AlphaFoldDB" id="A0A1Y0IFV6"/>
<dbReference type="Gene3D" id="3.30.70.380">
    <property type="entry name" value="Ferrodoxin-fold anticodon-binding domain"/>
    <property type="match status" value="1"/>
</dbReference>
<dbReference type="FunFam" id="3.50.40.10:FF:000001">
    <property type="entry name" value="Phenylalanine--tRNA ligase beta subunit"/>
    <property type="match status" value="1"/>
</dbReference>
<dbReference type="PROSITE" id="PS50886">
    <property type="entry name" value="TRBD"/>
    <property type="match status" value="1"/>
</dbReference>
<dbReference type="HAMAP" id="MF_00283">
    <property type="entry name" value="Phe_tRNA_synth_beta1"/>
    <property type="match status" value="1"/>
</dbReference>
<name>A0A1Y0IFV6_9GAMM</name>
<evidence type="ECO:0000256" key="15">
    <source>
        <dbReference type="HAMAP-Rule" id="MF_00283"/>
    </source>
</evidence>
<evidence type="ECO:0000256" key="16">
    <source>
        <dbReference type="PROSITE-ProRule" id="PRU00209"/>
    </source>
</evidence>
<comment type="subcellular location">
    <subcellularLocation>
        <location evidence="1 15">Cytoplasm</location>
    </subcellularLocation>
</comment>
<dbReference type="Gene3D" id="2.40.50.140">
    <property type="entry name" value="Nucleic acid-binding proteins"/>
    <property type="match status" value="1"/>
</dbReference>
<evidence type="ECO:0000256" key="9">
    <source>
        <dbReference type="ARBA" id="ARBA00022840"/>
    </source>
</evidence>
<gene>
    <name evidence="15 20" type="primary">pheT</name>
    <name evidence="20" type="ORF">OLMES_4249</name>
</gene>
<evidence type="ECO:0000256" key="3">
    <source>
        <dbReference type="ARBA" id="ARBA00011209"/>
    </source>
</evidence>
<comment type="catalytic activity">
    <reaction evidence="14 15">
        <text>tRNA(Phe) + L-phenylalanine + ATP = L-phenylalanyl-tRNA(Phe) + AMP + diphosphate + H(+)</text>
        <dbReference type="Rhea" id="RHEA:19413"/>
        <dbReference type="Rhea" id="RHEA-COMP:9668"/>
        <dbReference type="Rhea" id="RHEA-COMP:9699"/>
        <dbReference type="ChEBI" id="CHEBI:15378"/>
        <dbReference type="ChEBI" id="CHEBI:30616"/>
        <dbReference type="ChEBI" id="CHEBI:33019"/>
        <dbReference type="ChEBI" id="CHEBI:58095"/>
        <dbReference type="ChEBI" id="CHEBI:78442"/>
        <dbReference type="ChEBI" id="CHEBI:78531"/>
        <dbReference type="ChEBI" id="CHEBI:456215"/>
        <dbReference type="EC" id="6.1.1.20"/>
    </reaction>
</comment>
<dbReference type="PROSITE" id="PS51483">
    <property type="entry name" value="B5"/>
    <property type="match status" value="1"/>
</dbReference>
<dbReference type="EMBL" id="CP021425">
    <property type="protein sequence ID" value="ARU58264.1"/>
    <property type="molecule type" value="Genomic_DNA"/>
</dbReference>
<evidence type="ECO:0000256" key="11">
    <source>
        <dbReference type="ARBA" id="ARBA00022884"/>
    </source>
</evidence>
<dbReference type="CDD" id="cd02796">
    <property type="entry name" value="tRNA_bind_bactPheRS"/>
    <property type="match status" value="1"/>
</dbReference>
<dbReference type="GO" id="GO:0000049">
    <property type="term" value="F:tRNA binding"/>
    <property type="evidence" value="ECO:0007669"/>
    <property type="project" value="UniProtKB-UniRule"/>
</dbReference>
<dbReference type="OrthoDB" id="9805455at2"/>
<dbReference type="PROSITE" id="PS51447">
    <property type="entry name" value="FDX_ACB"/>
    <property type="match status" value="1"/>
</dbReference>
<dbReference type="SUPFAM" id="SSF55681">
    <property type="entry name" value="Class II aaRS and biotin synthetases"/>
    <property type="match status" value="1"/>
</dbReference>
<dbReference type="InterPro" id="IPR005121">
    <property type="entry name" value="Fdx_antiC-bd"/>
</dbReference>
<comment type="cofactor">
    <cofactor evidence="15">
        <name>Mg(2+)</name>
        <dbReference type="ChEBI" id="CHEBI:18420"/>
    </cofactor>
    <text evidence="15">Binds 2 magnesium ions per tetramer.</text>
</comment>
<evidence type="ECO:0000256" key="14">
    <source>
        <dbReference type="ARBA" id="ARBA00049255"/>
    </source>
</evidence>
<evidence type="ECO:0000313" key="20">
    <source>
        <dbReference type="EMBL" id="ARU58264.1"/>
    </source>
</evidence>
<dbReference type="Pfam" id="PF17759">
    <property type="entry name" value="tRNA_synthFbeta"/>
    <property type="match status" value="1"/>
</dbReference>
<dbReference type="InterPro" id="IPR041616">
    <property type="entry name" value="PheRS_beta_core"/>
</dbReference>
<dbReference type="InterPro" id="IPR005146">
    <property type="entry name" value="B3/B4_tRNA-bd"/>
</dbReference>
<dbReference type="InterPro" id="IPR020825">
    <property type="entry name" value="Phe-tRNA_synthase-like_B3/B4"/>
</dbReference>
<evidence type="ECO:0000256" key="6">
    <source>
        <dbReference type="ARBA" id="ARBA00022598"/>
    </source>
</evidence>
<keyword evidence="9 15" id="KW-0067">ATP-binding</keyword>
<dbReference type="GO" id="GO:0000287">
    <property type="term" value="F:magnesium ion binding"/>
    <property type="evidence" value="ECO:0007669"/>
    <property type="project" value="UniProtKB-UniRule"/>
</dbReference>
<dbReference type="FunFam" id="2.40.50.140:FF:000045">
    <property type="entry name" value="Phenylalanine--tRNA ligase beta subunit"/>
    <property type="match status" value="1"/>
</dbReference>
<dbReference type="Gene3D" id="3.30.930.10">
    <property type="entry name" value="Bira Bifunctional Protein, Domain 2"/>
    <property type="match status" value="1"/>
</dbReference>
<dbReference type="FunFam" id="3.30.70.380:FF:000001">
    <property type="entry name" value="Phenylalanine--tRNA ligase beta subunit"/>
    <property type="match status" value="1"/>
</dbReference>
<evidence type="ECO:0000256" key="12">
    <source>
        <dbReference type="ARBA" id="ARBA00022917"/>
    </source>
</evidence>
<evidence type="ECO:0000313" key="21">
    <source>
        <dbReference type="Proteomes" id="UP000196027"/>
    </source>
</evidence>
<dbReference type="InterPro" id="IPR004532">
    <property type="entry name" value="Phe-tRNA-ligase_IIc_bsu_bact"/>
</dbReference>
<evidence type="ECO:0000256" key="4">
    <source>
        <dbReference type="ARBA" id="ARBA00022490"/>
    </source>
</evidence>
<dbReference type="Pfam" id="PF03484">
    <property type="entry name" value="B5"/>
    <property type="match status" value="1"/>
</dbReference>
<dbReference type="FunFam" id="3.30.930.10:FF:000022">
    <property type="entry name" value="Phenylalanine--tRNA ligase beta subunit"/>
    <property type="match status" value="1"/>
</dbReference>
<dbReference type="SMART" id="SM00896">
    <property type="entry name" value="FDX-ACB"/>
    <property type="match status" value="1"/>
</dbReference>
<feature type="domain" description="TRNA-binding" evidence="17">
    <location>
        <begin position="39"/>
        <end position="147"/>
    </location>
</feature>
<evidence type="ECO:0000256" key="10">
    <source>
        <dbReference type="ARBA" id="ARBA00022842"/>
    </source>
</evidence>
<dbReference type="InterPro" id="IPR012340">
    <property type="entry name" value="NA-bd_OB-fold"/>
</dbReference>
<dbReference type="Pfam" id="PF03483">
    <property type="entry name" value="B3_4"/>
    <property type="match status" value="1"/>
</dbReference>
<dbReference type="SMART" id="SM00873">
    <property type="entry name" value="B3_4"/>
    <property type="match status" value="1"/>
</dbReference>
<dbReference type="Pfam" id="PF03147">
    <property type="entry name" value="FDX-ACB"/>
    <property type="match status" value="1"/>
</dbReference>
<dbReference type="InterPro" id="IPR033714">
    <property type="entry name" value="tRNA_bind_bactPheRS"/>
</dbReference>
<feature type="binding site" evidence="15">
    <location>
        <position position="464"/>
    </location>
    <ligand>
        <name>Mg(2+)</name>
        <dbReference type="ChEBI" id="CHEBI:18420"/>
        <note>shared with alpha subunit</note>
    </ligand>
</feature>
<evidence type="ECO:0000256" key="5">
    <source>
        <dbReference type="ARBA" id="ARBA00022555"/>
    </source>
</evidence>
<dbReference type="SUPFAM" id="SSF50249">
    <property type="entry name" value="Nucleic acid-binding proteins"/>
    <property type="match status" value="1"/>
</dbReference>
<dbReference type="InterPro" id="IPR009061">
    <property type="entry name" value="DNA-bd_dom_put_sf"/>
</dbReference>
<accession>A0A1Y0IFV6</accession>
<keyword evidence="10 15" id="KW-0460">Magnesium</keyword>
<evidence type="ECO:0000259" key="18">
    <source>
        <dbReference type="PROSITE" id="PS51447"/>
    </source>
</evidence>